<evidence type="ECO:0000313" key="1">
    <source>
        <dbReference type="EMBL" id="GBQ07516.1"/>
    </source>
</evidence>
<keyword evidence="2" id="KW-1185">Reference proteome</keyword>
<name>A0ABQ0P0I6_9PROT</name>
<dbReference type="Proteomes" id="UP001062901">
    <property type="component" value="Unassembled WGS sequence"/>
</dbReference>
<dbReference type="EMBL" id="BAQD01000033">
    <property type="protein sequence ID" value="GBQ07516.1"/>
    <property type="molecule type" value="Genomic_DNA"/>
</dbReference>
<reference evidence="1" key="1">
    <citation type="submission" date="2013-04" db="EMBL/GenBank/DDBJ databases">
        <title>The genome sequencing project of 58 acetic acid bacteria.</title>
        <authorList>
            <person name="Okamoto-Kainuma A."/>
            <person name="Ishikawa M."/>
            <person name="Umino S."/>
            <person name="Koizumi Y."/>
            <person name="Shiwa Y."/>
            <person name="Yoshikawa H."/>
            <person name="Matsutani M."/>
            <person name="Matsushita K."/>
        </authorList>
    </citation>
    <scope>NUCLEOTIDE SEQUENCE</scope>
    <source>
        <strain evidence="1">DSM 15669</strain>
    </source>
</reference>
<organism evidence="1 2">
    <name type="scientific">Saccharibacter floricola DSM 15669</name>
    <dbReference type="NCBI Taxonomy" id="1123227"/>
    <lineage>
        <taxon>Bacteria</taxon>
        <taxon>Pseudomonadati</taxon>
        <taxon>Pseudomonadota</taxon>
        <taxon>Alphaproteobacteria</taxon>
        <taxon>Acetobacterales</taxon>
        <taxon>Acetobacteraceae</taxon>
        <taxon>Saccharibacter</taxon>
    </lineage>
</organism>
<sequence length="322" mass="35357">MPSLDELSASAGTPIANALEAGLRDTSYNRTVSFTKYRRAVLPVDGFVFWVITDDTREVPGSLHITTGSELSEDQSYDQSTVILTTSQEIHAFHDRALDEVWVGDVEGVRFAISSRASRYDQAGLFHYLGGTIRPAFASQFIDDPTLFDAMGPVTSSSLALFLVMPATPSIALNWCPWPPDVPLFPSFAVPDNQPTPYIAIHHDPAGGKAQTMSALDPATGSTSRIVCEKVRLRLYGLTHQQAENIVSYILHWALLHPETIGITNSPHIRDEKQAMAEINALAMCKTLEFDVMYPQAAVRNTALALIRRVVPTLSHPLTRTP</sequence>
<protein>
    <submittedName>
        <fullName evidence="1">Uncharacterized protein</fullName>
    </submittedName>
</protein>
<dbReference type="RefSeq" id="WP_018981058.1">
    <property type="nucleotide sequence ID" value="NZ_BAQD01000033.1"/>
</dbReference>
<gene>
    <name evidence="1" type="ORF">AA15669_1414</name>
</gene>
<comment type="caution">
    <text evidence="1">The sequence shown here is derived from an EMBL/GenBank/DDBJ whole genome shotgun (WGS) entry which is preliminary data.</text>
</comment>
<accession>A0ABQ0P0I6</accession>
<proteinExistence type="predicted"/>
<evidence type="ECO:0000313" key="2">
    <source>
        <dbReference type="Proteomes" id="UP001062901"/>
    </source>
</evidence>